<feature type="domain" description="Mutator-like transposase" evidence="1">
    <location>
        <begin position="85"/>
        <end position="168"/>
    </location>
</feature>
<feature type="domain" description="Mutator-like transposase" evidence="1">
    <location>
        <begin position="2"/>
        <end position="57"/>
    </location>
</feature>
<dbReference type="InterPro" id="IPR049012">
    <property type="entry name" value="Mutator_transp_dom"/>
</dbReference>
<dbReference type="AlphaFoldDB" id="A0A6J8B3B5"/>
<evidence type="ECO:0000259" key="1">
    <source>
        <dbReference type="Pfam" id="PF20700"/>
    </source>
</evidence>
<evidence type="ECO:0000313" key="3">
    <source>
        <dbReference type="Proteomes" id="UP000507470"/>
    </source>
</evidence>
<dbReference type="Pfam" id="PF20700">
    <property type="entry name" value="Mutator"/>
    <property type="match status" value="2"/>
</dbReference>
<accession>A0A6J8B3B5</accession>
<proteinExistence type="predicted"/>
<gene>
    <name evidence="2" type="ORF">MCOR_14242</name>
</gene>
<name>A0A6J8B3B5_MYTCO</name>
<dbReference type="OrthoDB" id="10539120at2759"/>
<evidence type="ECO:0000313" key="2">
    <source>
        <dbReference type="EMBL" id="CAC5377993.1"/>
    </source>
</evidence>
<protein>
    <recommendedName>
        <fullName evidence="1">Mutator-like transposase domain-containing protein</fullName>
    </recommendedName>
</protein>
<dbReference type="EMBL" id="CACVKT020002453">
    <property type="protein sequence ID" value="CAC5377993.1"/>
    <property type="molecule type" value="Genomic_DNA"/>
</dbReference>
<dbReference type="Proteomes" id="UP000507470">
    <property type="component" value="Unassembled WGS sequence"/>
</dbReference>
<reference evidence="2 3" key="1">
    <citation type="submission" date="2020-06" db="EMBL/GenBank/DDBJ databases">
        <authorList>
            <person name="Li R."/>
            <person name="Bekaert M."/>
        </authorList>
    </citation>
    <scope>NUCLEOTIDE SEQUENCE [LARGE SCALE GENOMIC DNA]</scope>
    <source>
        <strain evidence="3">wild</strain>
    </source>
</reference>
<sequence length="202" mass="23004">MDEASDSCKTASAEEQAVSASEELKCSNDAGWQTRGSGWQYNSNTGHSSLVGVKTAKGHVKAWSLTCLYPYGYKDGGQWSTVGIINADNDSTTTRLRQKIENIKKRDDKNHVKKDLSKQLYAASNKIEELKGKGVIPYILRCFMYAISSKQSKEDELCERLKTALFHTSLETRYSFEELQLKLSLLMSWFHHMIYKQKCHKF</sequence>
<organism evidence="2 3">
    <name type="scientific">Mytilus coruscus</name>
    <name type="common">Sea mussel</name>
    <dbReference type="NCBI Taxonomy" id="42192"/>
    <lineage>
        <taxon>Eukaryota</taxon>
        <taxon>Metazoa</taxon>
        <taxon>Spiralia</taxon>
        <taxon>Lophotrochozoa</taxon>
        <taxon>Mollusca</taxon>
        <taxon>Bivalvia</taxon>
        <taxon>Autobranchia</taxon>
        <taxon>Pteriomorphia</taxon>
        <taxon>Mytilida</taxon>
        <taxon>Mytiloidea</taxon>
        <taxon>Mytilidae</taxon>
        <taxon>Mytilinae</taxon>
        <taxon>Mytilus</taxon>
    </lineage>
</organism>
<keyword evidence="3" id="KW-1185">Reference proteome</keyword>